<dbReference type="RefSeq" id="WP_038060215.1">
    <property type="nucleotide sequence ID" value="NZ_CP008796.1"/>
</dbReference>
<evidence type="ECO:0000313" key="4">
    <source>
        <dbReference type="EMBL" id="AIH04292.1"/>
    </source>
</evidence>
<dbReference type="SUPFAM" id="SSF48452">
    <property type="entry name" value="TPR-like"/>
    <property type="match status" value="1"/>
</dbReference>
<accession>A0A075WZZ5</accession>
<keyword evidence="2 3" id="KW-0802">TPR repeat</keyword>
<sequence>MKKHLVWLGLGVVFTLVLGGCRASSQYFEQKISSHKEIAQTFIQEKRYTEALKELELAEKSSQCDICEIRRILQLLENATTPGTIEDLKKALQNEREKCDPEVYNLLGLAYIGKKDYEKARQAFKDAISIKPDYSEAYNNLGSLMILQQNYHKAIEYLEKAIQNPYYTNAYMAKTNLGWAYFLLDQKEKAKSILIEAFRENPRYPKAVIYLGYVYLNENDLTSAKFYFKKALEIDKYSSEARFYLGEIAFREGDFKLAKELWNSIVLLEPNSEWANKASERLYLLERKYLGKPNP</sequence>
<dbReference type="Pfam" id="PF13424">
    <property type="entry name" value="TPR_12"/>
    <property type="match status" value="1"/>
</dbReference>
<dbReference type="SMART" id="SM00028">
    <property type="entry name" value="TPR"/>
    <property type="match status" value="5"/>
</dbReference>
<dbReference type="InterPro" id="IPR051685">
    <property type="entry name" value="Ycf3/AcsC/BcsC/TPR_MFPF"/>
</dbReference>
<name>A0A075WZZ5_9BACT</name>
<dbReference type="PaxDb" id="289377-HL41_05765"/>
<dbReference type="Proteomes" id="UP000028481">
    <property type="component" value="Chromosome"/>
</dbReference>
<evidence type="ECO:0000256" key="3">
    <source>
        <dbReference type="PROSITE-ProRule" id="PRU00339"/>
    </source>
</evidence>
<organism evidence="4 5">
    <name type="scientific">Thermodesulfobacterium commune DSM 2178</name>
    <dbReference type="NCBI Taxonomy" id="289377"/>
    <lineage>
        <taxon>Bacteria</taxon>
        <taxon>Pseudomonadati</taxon>
        <taxon>Thermodesulfobacteriota</taxon>
        <taxon>Thermodesulfobacteria</taxon>
        <taxon>Thermodesulfobacteriales</taxon>
        <taxon>Thermodesulfobacteriaceae</taxon>
        <taxon>Thermodesulfobacterium</taxon>
    </lineage>
</organism>
<dbReference type="PANTHER" id="PTHR44943:SF8">
    <property type="entry name" value="TPR REPEAT-CONTAINING PROTEIN MJ0263"/>
    <property type="match status" value="1"/>
</dbReference>
<protein>
    <submittedName>
        <fullName evidence="4">Uncharacterized protein</fullName>
    </submittedName>
</protein>
<dbReference type="InterPro" id="IPR011990">
    <property type="entry name" value="TPR-like_helical_dom_sf"/>
</dbReference>
<reference evidence="4 5" key="1">
    <citation type="journal article" date="2015" name="Genome Announc.">
        <title>Genome Sequence of a Sulfate-Reducing Thermophilic Bacterium, Thermodesulfobacterium commune DSM 2178T (Phylum Thermodesulfobacteria).</title>
        <authorList>
            <person name="Bhatnagar S."/>
            <person name="Badger J.H."/>
            <person name="Madupu R."/>
            <person name="Khouri H.M."/>
            <person name="O'Connor E.M."/>
            <person name="Robb F.T."/>
            <person name="Ward N.L."/>
            <person name="Eisen J.A."/>
        </authorList>
    </citation>
    <scope>NUCLEOTIDE SEQUENCE [LARGE SCALE GENOMIC DNA]</scope>
    <source>
        <strain evidence="4 5">DSM 2178</strain>
    </source>
</reference>
<evidence type="ECO:0000256" key="1">
    <source>
        <dbReference type="ARBA" id="ARBA00022737"/>
    </source>
</evidence>
<dbReference type="Pfam" id="PF14559">
    <property type="entry name" value="TPR_19"/>
    <property type="match status" value="1"/>
</dbReference>
<feature type="repeat" description="TPR" evidence="3">
    <location>
        <begin position="239"/>
        <end position="272"/>
    </location>
</feature>
<gene>
    <name evidence="4" type="ORF">HL41_05765</name>
</gene>
<dbReference type="Gene3D" id="1.25.40.10">
    <property type="entry name" value="Tetratricopeptide repeat domain"/>
    <property type="match status" value="2"/>
</dbReference>
<dbReference type="eggNOG" id="COG3063">
    <property type="taxonomic scope" value="Bacteria"/>
</dbReference>
<dbReference type="SMART" id="SM00671">
    <property type="entry name" value="SEL1"/>
    <property type="match status" value="4"/>
</dbReference>
<dbReference type="PROSITE" id="PS50293">
    <property type="entry name" value="TPR_REGION"/>
    <property type="match status" value="2"/>
</dbReference>
<dbReference type="KEGG" id="tcm:HL41_05765"/>
<evidence type="ECO:0000313" key="5">
    <source>
        <dbReference type="Proteomes" id="UP000028481"/>
    </source>
</evidence>
<dbReference type="OrthoDB" id="9780183at2"/>
<keyword evidence="5" id="KW-1185">Reference proteome</keyword>
<feature type="repeat" description="TPR" evidence="3">
    <location>
        <begin position="205"/>
        <end position="238"/>
    </location>
</feature>
<dbReference type="PROSITE" id="PS51257">
    <property type="entry name" value="PROKAR_LIPOPROTEIN"/>
    <property type="match status" value="1"/>
</dbReference>
<feature type="repeat" description="TPR" evidence="3">
    <location>
        <begin position="101"/>
        <end position="134"/>
    </location>
</feature>
<dbReference type="InterPro" id="IPR019734">
    <property type="entry name" value="TPR_rpt"/>
</dbReference>
<dbReference type="Pfam" id="PF13181">
    <property type="entry name" value="TPR_8"/>
    <property type="match status" value="1"/>
</dbReference>
<dbReference type="HOGENOM" id="CLU_003728_9_0_0"/>
<dbReference type="PROSITE" id="PS50005">
    <property type="entry name" value="TPR"/>
    <property type="match status" value="4"/>
</dbReference>
<feature type="repeat" description="TPR" evidence="3">
    <location>
        <begin position="135"/>
        <end position="168"/>
    </location>
</feature>
<keyword evidence="1" id="KW-0677">Repeat</keyword>
<dbReference type="EMBL" id="CP008796">
    <property type="protein sequence ID" value="AIH04292.1"/>
    <property type="molecule type" value="Genomic_DNA"/>
</dbReference>
<dbReference type="InterPro" id="IPR006597">
    <property type="entry name" value="Sel1-like"/>
</dbReference>
<evidence type="ECO:0000256" key="2">
    <source>
        <dbReference type="ARBA" id="ARBA00022803"/>
    </source>
</evidence>
<dbReference type="AlphaFoldDB" id="A0A075WZZ5"/>
<dbReference type="STRING" id="289377.HL41_05765"/>
<dbReference type="PANTHER" id="PTHR44943">
    <property type="entry name" value="CELLULOSE SYNTHASE OPERON PROTEIN C"/>
    <property type="match status" value="1"/>
</dbReference>
<proteinExistence type="predicted"/>